<keyword evidence="1" id="KW-1133">Transmembrane helix</keyword>
<reference evidence="2 3" key="1">
    <citation type="submission" date="2019-07" db="EMBL/GenBank/DDBJ databases">
        <title>Complete Genome Sequence of Leptotrichia wadei Strain JMUB3934.</title>
        <authorList>
            <person name="Watanabe S."/>
            <person name="Cui L."/>
        </authorList>
    </citation>
    <scope>NUCLEOTIDE SEQUENCE [LARGE SCALE GENOMIC DNA]</scope>
    <source>
        <strain evidence="2 3">JMUB3934</strain>
    </source>
</reference>
<evidence type="ECO:0000256" key="1">
    <source>
        <dbReference type="SAM" id="Phobius"/>
    </source>
</evidence>
<dbReference type="RefSeq" id="WP_146964846.1">
    <property type="nucleotide sequence ID" value="NZ_AP019835.1"/>
</dbReference>
<name>A0A510KLB5_9FUSO</name>
<feature type="transmembrane region" description="Helical" evidence="1">
    <location>
        <begin position="74"/>
        <end position="96"/>
    </location>
</feature>
<evidence type="ECO:0000313" key="3">
    <source>
        <dbReference type="Proteomes" id="UP000321501"/>
    </source>
</evidence>
<sequence>MIELQFKRKGRRCESGEMTFLEKNITKLRITKEIEVILCENNIGINDFEEIVSQIRTDYKNNPLDSKNIKRKYIVYNFTYIAIIIVFLLIIFLEFFQKI</sequence>
<keyword evidence="1" id="KW-0472">Membrane</keyword>
<dbReference type="Proteomes" id="UP000321501">
    <property type="component" value="Chromosome"/>
</dbReference>
<keyword evidence="1" id="KW-0812">Transmembrane</keyword>
<evidence type="ECO:0000313" key="2">
    <source>
        <dbReference type="EMBL" id="BBM50713.1"/>
    </source>
</evidence>
<organism evidence="2 3">
    <name type="scientific">Leptotrichia wadei</name>
    <dbReference type="NCBI Taxonomy" id="157687"/>
    <lineage>
        <taxon>Bacteria</taxon>
        <taxon>Fusobacteriati</taxon>
        <taxon>Fusobacteriota</taxon>
        <taxon>Fusobacteriia</taxon>
        <taxon>Fusobacteriales</taxon>
        <taxon>Leptotrichiaceae</taxon>
        <taxon>Leptotrichia</taxon>
    </lineage>
</organism>
<proteinExistence type="predicted"/>
<accession>A0A510KLB5</accession>
<dbReference type="AlphaFoldDB" id="A0A510KLB5"/>
<protein>
    <submittedName>
        <fullName evidence="2">Uncharacterized protein</fullName>
    </submittedName>
</protein>
<gene>
    <name evidence="2" type="ORF">JMUB3934_2025</name>
</gene>
<dbReference type="EMBL" id="AP019835">
    <property type="protein sequence ID" value="BBM50713.1"/>
    <property type="molecule type" value="Genomic_DNA"/>
</dbReference>